<dbReference type="Gene3D" id="3.40.50.300">
    <property type="entry name" value="P-loop containing nucleotide triphosphate hydrolases"/>
    <property type="match status" value="1"/>
</dbReference>
<evidence type="ECO:0000313" key="2">
    <source>
        <dbReference type="EMBL" id="KAK9762879.1"/>
    </source>
</evidence>
<proteinExistence type="predicted"/>
<dbReference type="Pfam" id="PF00350">
    <property type="entry name" value="Dynamin_N"/>
    <property type="match status" value="1"/>
</dbReference>
<comment type="caution">
    <text evidence="2">The sequence shown here is derived from an EMBL/GenBank/DDBJ whole genome shotgun (WGS) entry which is preliminary data.</text>
</comment>
<name>A0ABR2WN35_9FUNG</name>
<reference evidence="2 3" key="1">
    <citation type="submission" date="2023-04" db="EMBL/GenBank/DDBJ databases">
        <title>Genome of Basidiobolus ranarum AG-B5.</title>
        <authorList>
            <person name="Stajich J.E."/>
            <person name="Carter-House D."/>
            <person name="Gryganskyi A."/>
        </authorList>
    </citation>
    <scope>NUCLEOTIDE SEQUENCE [LARGE SCALE GENOMIC DNA]</scope>
    <source>
        <strain evidence="2 3">AG-B5</strain>
    </source>
</reference>
<evidence type="ECO:0000259" key="1">
    <source>
        <dbReference type="Pfam" id="PF00350"/>
    </source>
</evidence>
<dbReference type="EMBL" id="JASJQH010000797">
    <property type="protein sequence ID" value="KAK9762879.1"/>
    <property type="molecule type" value="Genomic_DNA"/>
</dbReference>
<gene>
    <name evidence="2" type="ORF">K7432_010943</name>
</gene>
<dbReference type="InterPro" id="IPR045063">
    <property type="entry name" value="Dynamin_N"/>
</dbReference>
<evidence type="ECO:0000313" key="3">
    <source>
        <dbReference type="Proteomes" id="UP001479436"/>
    </source>
</evidence>
<organism evidence="2 3">
    <name type="scientific">Basidiobolus ranarum</name>
    <dbReference type="NCBI Taxonomy" id="34480"/>
    <lineage>
        <taxon>Eukaryota</taxon>
        <taxon>Fungi</taxon>
        <taxon>Fungi incertae sedis</taxon>
        <taxon>Zoopagomycota</taxon>
        <taxon>Entomophthoromycotina</taxon>
        <taxon>Basidiobolomycetes</taxon>
        <taxon>Basidiobolales</taxon>
        <taxon>Basidiobolaceae</taxon>
        <taxon>Basidiobolus</taxon>
    </lineage>
</organism>
<dbReference type="Proteomes" id="UP001479436">
    <property type="component" value="Unassembled WGS sequence"/>
</dbReference>
<dbReference type="SUPFAM" id="SSF52540">
    <property type="entry name" value="P-loop containing nucleoside triphosphate hydrolases"/>
    <property type="match status" value="1"/>
</dbReference>
<feature type="domain" description="Dynamin N-terminal" evidence="1">
    <location>
        <begin position="184"/>
        <end position="333"/>
    </location>
</feature>
<sequence length="813" mass="93509">MAFDQIEANNQSEQISQLLLECSERAVVTDIKRRIMIIREEVSKGQLNNTLALRKLAMLSNENPSKEVNLVNHVQEFYSKNPAFNNVFTDNKLNDFFFHKNECYMFADRKDVDDYVSHCLESSIDPVALANIKIDRKGINEYETEKLIIAISNVSKTIKSTDLRSDFSVINDYIVQLEHSVFTVSVVGEVNSGKSTIINTIIGMNLAFTNVETCTAVPVVYENDITYSNPILLLGEDFRKYGLADRYEGEEIAAVLQNLNGIVRDNSVKLNINQWPVVKVRFNGINGRIRIIDTPGISETDPTLLEYAKQALARSVCIMVTFPCDKINTTSENTIKAYTESNINKGKHLCLIANRWDEYEKGLDLHEKQQKKEDLKERFKSKGYEEVFITTGNNAFHTSQMDKILQSGRKPEWSEAMIWADKCLSNAVTTLEDLEDDYEELTMKKLQRMVAKVLTNSGVTGLVNYLDTGLIKNIQGNTVLYISNSLIKELSLFDSLKGPIRDSGIKSIFNVEQQLKMNNNNRALFNKSLSQWKDHIFTKKERLTRFIAVNSIKMTDYSRDSLYYLYESVKLEVEKLQRKSSQLSGCKMAAKDTIAEDNQKDIIFFKDQEHEVKQQIFQIINKRLPDIVKFWIMRINDELSETLQALKAELRNSCDDWNIVSFIDEVEIHDYIFDTESVMRITNIATYKVQVKRPFISRLFGPKLRESRDRLCIKKKDFKCSVDVIVNDLMIKFDDTIHSHLSHHIADFTSYIEKGSKGILDDIDTNIHRFQNDKAEAVKGLELRIWSDLRLNACSKIMEQIKSKCLVNIVQHI</sequence>
<accession>A0ABR2WN35</accession>
<keyword evidence="3" id="KW-1185">Reference proteome</keyword>
<dbReference type="InterPro" id="IPR027417">
    <property type="entry name" value="P-loop_NTPase"/>
</dbReference>
<protein>
    <recommendedName>
        <fullName evidence="1">Dynamin N-terminal domain-containing protein</fullName>
    </recommendedName>
</protein>